<feature type="region of interest" description="Disordered" evidence="1">
    <location>
        <begin position="99"/>
        <end position="144"/>
    </location>
</feature>
<accession>A0A5M3M9D0</accession>
<comment type="caution">
    <text evidence="2">The sequence shown here is derived from an EMBL/GenBank/DDBJ whole genome shotgun (WGS) entry which is preliminary data.</text>
</comment>
<evidence type="ECO:0000313" key="2">
    <source>
        <dbReference type="EMBL" id="EIW75892.1"/>
    </source>
</evidence>
<gene>
    <name evidence="2" type="ORF">CONPUDRAFT_76942</name>
</gene>
<reference evidence="3" key="1">
    <citation type="journal article" date="2012" name="Science">
        <title>The Paleozoic origin of enzymatic lignin decomposition reconstructed from 31 fungal genomes.</title>
        <authorList>
            <person name="Floudas D."/>
            <person name="Binder M."/>
            <person name="Riley R."/>
            <person name="Barry K."/>
            <person name="Blanchette R.A."/>
            <person name="Henrissat B."/>
            <person name="Martinez A.T."/>
            <person name="Otillar R."/>
            <person name="Spatafora J.W."/>
            <person name="Yadav J.S."/>
            <person name="Aerts A."/>
            <person name="Benoit I."/>
            <person name="Boyd A."/>
            <person name="Carlson A."/>
            <person name="Copeland A."/>
            <person name="Coutinho P.M."/>
            <person name="de Vries R.P."/>
            <person name="Ferreira P."/>
            <person name="Findley K."/>
            <person name="Foster B."/>
            <person name="Gaskell J."/>
            <person name="Glotzer D."/>
            <person name="Gorecki P."/>
            <person name="Heitman J."/>
            <person name="Hesse C."/>
            <person name="Hori C."/>
            <person name="Igarashi K."/>
            <person name="Jurgens J.A."/>
            <person name="Kallen N."/>
            <person name="Kersten P."/>
            <person name="Kohler A."/>
            <person name="Kuees U."/>
            <person name="Kumar T.K.A."/>
            <person name="Kuo A."/>
            <person name="LaButti K."/>
            <person name="Larrondo L.F."/>
            <person name="Lindquist E."/>
            <person name="Ling A."/>
            <person name="Lombard V."/>
            <person name="Lucas S."/>
            <person name="Lundell T."/>
            <person name="Martin R."/>
            <person name="McLaughlin D.J."/>
            <person name="Morgenstern I."/>
            <person name="Morin E."/>
            <person name="Murat C."/>
            <person name="Nagy L.G."/>
            <person name="Nolan M."/>
            <person name="Ohm R.A."/>
            <person name="Patyshakuliyeva A."/>
            <person name="Rokas A."/>
            <person name="Ruiz-Duenas F.J."/>
            <person name="Sabat G."/>
            <person name="Salamov A."/>
            <person name="Samejima M."/>
            <person name="Schmutz J."/>
            <person name="Slot J.C."/>
            <person name="St John F."/>
            <person name="Stenlid J."/>
            <person name="Sun H."/>
            <person name="Sun S."/>
            <person name="Syed K."/>
            <person name="Tsang A."/>
            <person name="Wiebenga A."/>
            <person name="Young D."/>
            <person name="Pisabarro A."/>
            <person name="Eastwood D.C."/>
            <person name="Martin F."/>
            <person name="Cullen D."/>
            <person name="Grigoriev I.V."/>
            <person name="Hibbett D.S."/>
        </authorList>
    </citation>
    <scope>NUCLEOTIDE SEQUENCE [LARGE SCALE GENOMIC DNA]</scope>
    <source>
        <strain evidence="3">RWD-64-598 SS2</strain>
    </source>
</reference>
<dbReference type="KEGG" id="cput:CONPUDRAFT_76942"/>
<proteinExistence type="predicted"/>
<keyword evidence="3" id="KW-1185">Reference proteome</keyword>
<feature type="region of interest" description="Disordered" evidence="1">
    <location>
        <begin position="1"/>
        <end position="41"/>
    </location>
</feature>
<dbReference type="AlphaFoldDB" id="A0A5M3M9D0"/>
<organism evidence="2 3">
    <name type="scientific">Coniophora puteana (strain RWD-64-598)</name>
    <name type="common">Brown rot fungus</name>
    <dbReference type="NCBI Taxonomy" id="741705"/>
    <lineage>
        <taxon>Eukaryota</taxon>
        <taxon>Fungi</taxon>
        <taxon>Dikarya</taxon>
        <taxon>Basidiomycota</taxon>
        <taxon>Agaricomycotina</taxon>
        <taxon>Agaricomycetes</taxon>
        <taxon>Agaricomycetidae</taxon>
        <taxon>Boletales</taxon>
        <taxon>Coniophorineae</taxon>
        <taxon>Coniophoraceae</taxon>
        <taxon>Coniophora</taxon>
    </lineage>
</organism>
<name>A0A5M3M9D0_CONPW</name>
<evidence type="ECO:0000313" key="3">
    <source>
        <dbReference type="Proteomes" id="UP000053558"/>
    </source>
</evidence>
<evidence type="ECO:0000256" key="1">
    <source>
        <dbReference type="SAM" id="MobiDB-lite"/>
    </source>
</evidence>
<sequence>MNLDFDQESFIQRPTVPTKRRDRSSAGANDNIKTELKDSGAVNSNIKRVRAFAQHWSLTKGHLNEVDEENALLSDNVQDATARDRFNAVTSAFRRMRIHLTRPREESPADEEERESYHMQNLSHHEPPPTVEVYPARDDPVRHT</sequence>
<feature type="compositionally biased region" description="Basic and acidic residues" evidence="1">
    <location>
        <begin position="135"/>
        <end position="144"/>
    </location>
</feature>
<dbReference type="EMBL" id="JH711587">
    <property type="protein sequence ID" value="EIW75892.1"/>
    <property type="molecule type" value="Genomic_DNA"/>
</dbReference>
<dbReference type="Proteomes" id="UP000053558">
    <property type="component" value="Unassembled WGS sequence"/>
</dbReference>
<dbReference type="GeneID" id="19209543"/>
<dbReference type="RefSeq" id="XP_007773892.1">
    <property type="nucleotide sequence ID" value="XM_007775702.1"/>
</dbReference>
<protein>
    <submittedName>
        <fullName evidence="2">Uncharacterized protein</fullName>
    </submittedName>
</protein>